<sequence>MAAYLPNQDWRLEDRSRSPSNSARSPNRQPPQPNRRARSPNQPPRSRREARPNRRLVSERPSNWQYSCGLCQQDHSLYSCPVFRRQTPFQRYETVERRGYCRNCLARSHLAPDCPSLDGCRRCDSRHHTTLHGASQLDEVPLNMEAINAPAFAWDLVLVPTVMIRLMAEGMEGFVMVRALMSQSATMTTISYAAYRRFGLQHRIYKGQRITTFTIRPRRISSSWSLQVNAVVSDKLPRRLYSEALLEDPTRGFTNYAIADPDPRGNTPIDVELGADTYNAIRKSGCVAVGLGDVRAFNTQLGYVFAGPIRNMPAAENCMEQAELKIYTCHSGAQKCLRMRKLLISTVSWS</sequence>
<reference evidence="3" key="1">
    <citation type="submission" date="2025-08" db="UniProtKB">
        <authorList>
            <consortium name="RefSeq"/>
        </authorList>
    </citation>
    <scope>IDENTIFICATION</scope>
    <source>
        <strain evidence="3">Aabys</strain>
        <tissue evidence="3">Whole body</tissue>
    </source>
</reference>
<feature type="compositionally biased region" description="Low complexity" evidence="1">
    <location>
        <begin position="18"/>
        <end position="27"/>
    </location>
</feature>
<dbReference type="GeneID" id="131802254"/>
<feature type="region of interest" description="Disordered" evidence="1">
    <location>
        <begin position="1"/>
        <end position="58"/>
    </location>
</feature>
<evidence type="ECO:0000313" key="3">
    <source>
        <dbReference type="RefSeq" id="XP_058978140.1"/>
    </source>
</evidence>
<feature type="compositionally biased region" description="Basic and acidic residues" evidence="1">
    <location>
        <begin position="46"/>
        <end position="58"/>
    </location>
</feature>
<dbReference type="Proteomes" id="UP001652621">
    <property type="component" value="Unplaced"/>
</dbReference>
<name>A0ABM3UX88_MUSDO</name>
<accession>A0ABM3UX88</accession>
<organism evidence="2 3">
    <name type="scientific">Musca domestica</name>
    <name type="common">House fly</name>
    <dbReference type="NCBI Taxonomy" id="7370"/>
    <lineage>
        <taxon>Eukaryota</taxon>
        <taxon>Metazoa</taxon>
        <taxon>Ecdysozoa</taxon>
        <taxon>Arthropoda</taxon>
        <taxon>Hexapoda</taxon>
        <taxon>Insecta</taxon>
        <taxon>Pterygota</taxon>
        <taxon>Neoptera</taxon>
        <taxon>Endopterygota</taxon>
        <taxon>Diptera</taxon>
        <taxon>Brachycera</taxon>
        <taxon>Muscomorpha</taxon>
        <taxon>Muscoidea</taxon>
        <taxon>Muscidae</taxon>
        <taxon>Musca</taxon>
    </lineage>
</organism>
<evidence type="ECO:0000256" key="1">
    <source>
        <dbReference type="SAM" id="MobiDB-lite"/>
    </source>
</evidence>
<evidence type="ECO:0000313" key="2">
    <source>
        <dbReference type="Proteomes" id="UP001652621"/>
    </source>
</evidence>
<protein>
    <submittedName>
        <fullName evidence="3">Uncharacterized protein LOC131802254</fullName>
    </submittedName>
</protein>
<proteinExistence type="predicted"/>
<keyword evidence="2" id="KW-1185">Reference proteome</keyword>
<gene>
    <name evidence="3" type="primary">LOC131802254</name>
</gene>
<dbReference type="PANTHER" id="PTHR47331">
    <property type="entry name" value="PHD-TYPE DOMAIN-CONTAINING PROTEIN"/>
    <property type="match status" value="1"/>
</dbReference>
<dbReference type="RefSeq" id="XP_058978140.1">
    <property type="nucleotide sequence ID" value="XM_059122157.1"/>
</dbReference>